<keyword evidence="1" id="KW-0812">Transmembrane</keyword>
<keyword evidence="1" id="KW-1133">Transmembrane helix</keyword>
<dbReference type="InterPro" id="IPR006373">
    <property type="entry name" value="VSA_Rifin"/>
</dbReference>
<sequence length="347" mass="39494">MKLMHYYKVFIFSLPLNILVYNKNKSYITPQHTRNTRLLCECELYTSIYDDDPEMKAVMENYNRQTSQRLKEYDEHMIKNRQKCKEKCDKEIQQIILKDKIEKELSQHFSALETNIRTNDIPTCVCAKSIENKMEKTCLKCAHNLGGIAIAAAIAAAKQAGIAKGLAVGEAWGLTKFIEAIKAKFFMDTVNAELLKSVFIQQSRINFSNVANYIYVQYNNNCGWDVHTNSHTICKISDTLTLYAQPGQAPVKPETIIAGKVNEVLADVRTITAVKISDVATKETATIEAARKGVIETTYMGYQATIIASIVAILVIVLVMVIIYLVLRYRRKKKMKKKLQYIKLLKE</sequence>
<keyword evidence="1" id="KW-0472">Membrane</keyword>
<reference evidence="2 3" key="2">
    <citation type="submission" date="2013-02" db="EMBL/GenBank/DDBJ databases">
        <title>The Genome Sequence of Plasmodium falciparum 7G8.</title>
        <authorList>
            <consortium name="The Broad Institute Genome Sequencing Platform"/>
            <consortium name="The Broad Institute Genome Sequencing Center for Infectious Disease"/>
            <person name="Neafsey D."/>
            <person name="Cheeseman I."/>
            <person name="Volkman S."/>
            <person name="Adams J."/>
            <person name="Walker B."/>
            <person name="Young S.K."/>
            <person name="Zeng Q."/>
            <person name="Gargeya S."/>
            <person name="Fitzgerald M."/>
            <person name="Haas B."/>
            <person name="Abouelleil A."/>
            <person name="Alvarado L."/>
            <person name="Arachchi H.M."/>
            <person name="Berlin A.M."/>
            <person name="Chapman S.B."/>
            <person name="Dewar J."/>
            <person name="Goldberg J."/>
            <person name="Griggs A."/>
            <person name="Gujja S."/>
            <person name="Hansen M."/>
            <person name="Howarth C."/>
            <person name="Imamovic A."/>
            <person name="Larimer J."/>
            <person name="McCowan C."/>
            <person name="Murphy C."/>
            <person name="Neiman D."/>
            <person name="Pearson M."/>
            <person name="Priest M."/>
            <person name="Roberts A."/>
            <person name="Saif S."/>
            <person name="Shea T."/>
            <person name="Sisk P."/>
            <person name="Sykes S."/>
            <person name="Wortman J."/>
            <person name="Nusbaum C."/>
            <person name="Birren B."/>
        </authorList>
    </citation>
    <scope>NUCLEOTIDE SEQUENCE [LARGE SCALE GENOMIC DNA]</scope>
    <source>
        <strain evidence="2 3">7G8</strain>
    </source>
</reference>
<evidence type="ECO:0000256" key="1">
    <source>
        <dbReference type="SAM" id="Phobius"/>
    </source>
</evidence>
<evidence type="ECO:0000313" key="3">
    <source>
        <dbReference type="Proteomes" id="UP000030688"/>
    </source>
</evidence>
<accession>W7F9V9</accession>
<evidence type="ECO:0008006" key="4">
    <source>
        <dbReference type="Google" id="ProtNLM"/>
    </source>
</evidence>
<name>W7F9V9_PLAF8</name>
<dbReference type="Pfam" id="PF02009">
    <property type="entry name" value="RIFIN"/>
    <property type="match status" value="1"/>
</dbReference>
<dbReference type="Proteomes" id="UP000030688">
    <property type="component" value="Unassembled WGS sequence"/>
</dbReference>
<gene>
    <name evidence="2" type="ORF">PFBG_03688</name>
</gene>
<dbReference type="AlphaFoldDB" id="W7F9V9"/>
<feature type="transmembrane region" description="Helical" evidence="1">
    <location>
        <begin position="306"/>
        <end position="327"/>
    </location>
</feature>
<evidence type="ECO:0000313" key="2">
    <source>
        <dbReference type="EMBL" id="EUR69664.1"/>
    </source>
</evidence>
<proteinExistence type="predicted"/>
<organism evidence="2 3">
    <name type="scientific">Plasmodium falciparum (isolate 7G8)</name>
    <dbReference type="NCBI Taxonomy" id="57266"/>
    <lineage>
        <taxon>Eukaryota</taxon>
        <taxon>Sar</taxon>
        <taxon>Alveolata</taxon>
        <taxon>Apicomplexa</taxon>
        <taxon>Aconoidasida</taxon>
        <taxon>Haemosporida</taxon>
        <taxon>Plasmodiidae</taxon>
        <taxon>Plasmodium</taxon>
        <taxon>Plasmodium (Laverania)</taxon>
    </lineage>
</organism>
<dbReference type="OrthoDB" id="10497662at2759"/>
<dbReference type="NCBIfam" id="TIGR01477">
    <property type="entry name" value="RIFIN"/>
    <property type="match status" value="1"/>
</dbReference>
<reference evidence="3" key="1">
    <citation type="submission" date="2007-11" db="EMBL/GenBank/DDBJ databases">
        <authorList>
            <consortium name="The Broad Institute Genome Sequencing Platform"/>
            <person name="Volkman S.K."/>
            <person name="Daily J.P."/>
            <person name="Sarr O."/>
            <person name="Ndiaye D."/>
            <person name="Ndir O."/>
            <person name="Mboup S."/>
            <person name="Lukens A."/>
            <person name="Stange-Thomann N."/>
            <person name="Mauceli E."/>
            <person name="Gnerre S."/>
            <person name="Jaffe D."/>
            <person name="Zainoun J."/>
            <person name="Wiegand R.C."/>
            <person name="Birren B."/>
            <person name="Galagan J."/>
            <person name="Lander E."/>
            <person name="Wirth D.F."/>
        </authorList>
    </citation>
    <scope>NUCLEOTIDE SEQUENCE [LARGE SCALE GENOMIC DNA]</scope>
    <source>
        <strain evidence="3">7G8</strain>
    </source>
</reference>
<protein>
    <recommendedName>
        <fullName evidence="4">Rifin</fullName>
    </recommendedName>
</protein>
<dbReference type="EMBL" id="KE123625">
    <property type="protein sequence ID" value="EUR69664.1"/>
    <property type="molecule type" value="Genomic_DNA"/>
</dbReference>